<keyword evidence="2" id="KW-0378">Hydrolase</keyword>
<dbReference type="Proteomes" id="UP001596547">
    <property type="component" value="Unassembled WGS sequence"/>
</dbReference>
<gene>
    <name evidence="2" type="ORF">ACFQPE_06180</name>
</gene>
<keyword evidence="3" id="KW-1185">Reference proteome</keyword>
<dbReference type="RefSeq" id="WP_276304357.1">
    <property type="nucleotide sequence ID" value="NZ_CP119992.1"/>
</dbReference>
<evidence type="ECO:0000313" key="2">
    <source>
        <dbReference type="EMBL" id="MFC7316385.1"/>
    </source>
</evidence>
<dbReference type="InterPro" id="IPR002925">
    <property type="entry name" value="Dienelactn_hydro"/>
</dbReference>
<dbReference type="SUPFAM" id="SSF53474">
    <property type="entry name" value="alpha/beta-Hydrolases"/>
    <property type="match status" value="1"/>
</dbReference>
<proteinExistence type="predicted"/>
<name>A0ABD6A848_9EURY</name>
<feature type="domain" description="Dienelactone hydrolase" evidence="1">
    <location>
        <begin position="73"/>
        <end position="153"/>
    </location>
</feature>
<dbReference type="Gene3D" id="3.40.50.1820">
    <property type="entry name" value="alpha/beta hydrolase"/>
    <property type="match status" value="1"/>
</dbReference>
<dbReference type="GeneID" id="79313897"/>
<dbReference type="EMBL" id="JBHTBF010000002">
    <property type="protein sequence ID" value="MFC7316385.1"/>
    <property type="molecule type" value="Genomic_DNA"/>
</dbReference>
<protein>
    <submittedName>
        <fullName evidence="2">Dienelactone hydrolase family protein</fullName>
    </submittedName>
</protein>
<dbReference type="GO" id="GO:0016787">
    <property type="term" value="F:hydrolase activity"/>
    <property type="evidence" value="ECO:0007669"/>
    <property type="project" value="UniProtKB-KW"/>
</dbReference>
<comment type="caution">
    <text evidence="2">The sequence shown here is derived from an EMBL/GenBank/DDBJ whole genome shotgun (WGS) entry which is preliminary data.</text>
</comment>
<evidence type="ECO:0000259" key="1">
    <source>
        <dbReference type="Pfam" id="PF01738"/>
    </source>
</evidence>
<dbReference type="InterPro" id="IPR029058">
    <property type="entry name" value="AB_hydrolase_fold"/>
</dbReference>
<dbReference type="AlphaFoldDB" id="A0ABD6A848"/>
<accession>A0ABD6A848</accession>
<organism evidence="2 3">
    <name type="scientific">Halomarina halobia</name>
    <dbReference type="NCBI Taxonomy" id="3033386"/>
    <lineage>
        <taxon>Archaea</taxon>
        <taxon>Methanobacteriati</taxon>
        <taxon>Methanobacteriota</taxon>
        <taxon>Stenosarchaea group</taxon>
        <taxon>Halobacteria</taxon>
        <taxon>Halobacteriales</taxon>
        <taxon>Natronomonadaceae</taxon>
        <taxon>Halomarina</taxon>
    </lineage>
</organism>
<evidence type="ECO:0000313" key="3">
    <source>
        <dbReference type="Proteomes" id="UP001596547"/>
    </source>
</evidence>
<dbReference type="Pfam" id="PF01738">
    <property type="entry name" value="DLH"/>
    <property type="match status" value="1"/>
</dbReference>
<reference evidence="2 3" key="1">
    <citation type="journal article" date="2019" name="Int. J. Syst. Evol. Microbiol.">
        <title>The Global Catalogue of Microorganisms (GCM) 10K type strain sequencing project: providing services to taxonomists for standard genome sequencing and annotation.</title>
        <authorList>
            <consortium name="The Broad Institute Genomics Platform"/>
            <consortium name="The Broad Institute Genome Sequencing Center for Infectious Disease"/>
            <person name="Wu L."/>
            <person name="Ma J."/>
        </authorList>
    </citation>
    <scope>NUCLEOTIDE SEQUENCE [LARGE SCALE GENOMIC DNA]</scope>
    <source>
        <strain evidence="2 3">PSR21</strain>
    </source>
</reference>
<sequence>MSEPIVLGGVRDARGTLDAPDADACAVACPPHPQLGGHRGDRRLTAVSDALAPDVACLRFDYGAWDEGRGERADAVTAVRWARERYDRVGLFGYSFGGAVALLAAAESDVDAASALAPASRLPAGLDAAAALDAIDCPVQIVYGERDTTAEWEPVVERARELGYEVEAMRADHHFVGQGEKVAGRVAAFLRRTL</sequence>